<evidence type="ECO:0000256" key="3">
    <source>
        <dbReference type="ARBA" id="ARBA00023052"/>
    </source>
</evidence>
<dbReference type="CDD" id="cd07036">
    <property type="entry name" value="TPP_PYR_E1-PDHc-beta_like"/>
    <property type="match status" value="1"/>
</dbReference>
<keyword evidence="2" id="KW-0560">Oxidoreductase</keyword>
<feature type="domain" description="Transketolase-like pyrimidine-binding" evidence="5">
    <location>
        <begin position="341"/>
        <end position="516"/>
    </location>
</feature>
<dbReference type="InterPro" id="IPR029061">
    <property type="entry name" value="THDP-binding"/>
</dbReference>
<evidence type="ECO:0000313" key="6">
    <source>
        <dbReference type="EMBL" id="PSR20529.1"/>
    </source>
</evidence>
<dbReference type="Pfam" id="PF02780">
    <property type="entry name" value="Transketolase_C"/>
    <property type="match status" value="1"/>
</dbReference>
<comment type="cofactor">
    <cofactor evidence="1">
        <name>thiamine diphosphate</name>
        <dbReference type="ChEBI" id="CHEBI:58937"/>
    </cofactor>
</comment>
<comment type="catalytic activity">
    <reaction evidence="4">
        <text>N(6)-[(R)-lipoyl]-L-lysyl-[protein] + 2-oxoglutarate + H(+) = N(6)-[(R)-S(8)-succinyldihydrolipoyl]-L-lysyl-[protein] + CO2</text>
        <dbReference type="Rhea" id="RHEA:12188"/>
        <dbReference type="Rhea" id="RHEA-COMP:10474"/>
        <dbReference type="Rhea" id="RHEA-COMP:20092"/>
        <dbReference type="ChEBI" id="CHEBI:15378"/>
        <dbReference type="ChEBI" id="CHEBI:16526"/>
        <dbReference type="ChEBI" id="CHEBI:16810"/>
        <dbReference type="ChEBI" id="CHEBI:83099"/>
        <dbReference type="ChEBI" id="CHEBI:83120"/>
        <dbReference type="EC" id="1.2.4.2"/>
    </reaction>
</comment>
<dbReference type="PANTHER" id="PTHR43257">
    <property type="entry name" value="PYRUVATE DEHYDROGENASE E1 COMPONENT BETA SUBUNIT"/>
    <property type="match status" value="1"/>
</dbReference>
<name>A0A2T2WE79_9FIRM</name>
<evidence type="ECO:0000256" key="2">
    <source>
        <dbReference type="ARBA" id="ARBA00023002"/>
    </source>
</evidence>
<dbReference type="InterPro" id="IPR001017">
    <property type="entry name" value="DH_E1"/>
</dbReference>
<evidence type="ECO:0000259" key="5">
    <source>
        <dbReference type="SMART" id="SM00861"/>
    </source>
</evidence>
<dbReference type="InterPro" id="IPR033248">
    <property type="entry name" value="Transketolase_C"/>
</dbReference>
<dbReference type="AlphaFoldDB" id="A0A2T2WE79"/>
<dbReference type="EMBL" id="PXYV01000059">
    <property type="protein sequence ID" value="PSR20529.1"/>
    <property type="molecule type" value="Genomic_DNA"/>
</dbReference>
<keyword evidence="3" id="KW-0786">Thiamine pyrophosphate</keyword>
<reference evidence="6 7" key="1">
    <citation type="journal article" date="2014" name="BMC Genomics">
        <title>Comparison of environmental and isolate Sulfobacillus genomes reveals diverse carbon, sulfur, nitrogen, and hydrogen metabolisms.</title>
        <authorList>
            <person name="Justice N.B."/>
            <person name="Norman A."/>
            <person name="Brown C.T."/>
            <person name="Singh A."/>
            <person name="Thomas B.C."/>
            <person name="Banfield J.F."/>
        </authorList>
    </citation>
    <scope>NUCLEOTIDE SEQUENCE [LARGE SCALE GENOMIC DNA]</scope>
    <source>
        <strain evidence="6">AMDSBA3</strain>
    </source>
</reference>
<dbReference type="Pfam" id="PF00676">
    <property type="entry name" value="E1_dh"/>
    <property type="match status" value="1"/>
</dbReference>
<comment type="caution">
    <text evidence="6">The sequence shown here is derived from an EMBL/GenBank/DDBJ whole genome shotgun (WGS) entry which is preliminary data.</text>
</comment>
<gene>
    <name evidence="6" type="ORF">C7B45_14570</name>
</gene>
<evidence type="ECO:0000256" key="4">
    <source>
        <dbReference type="ARBA" id="ARBA00051911"/>
    </source>
</evidence>
<dbReference type="Proteomes" id="UP000241848">
    <property type="component" value="Unassembled WGS sequence"/>
</dbReference>
<protein>
    <submittedName>
        <fullName evidence="6">Dehydrogenase</fullName>
    </submittedName>
</protein>
<organism evidence="6 7">
    <name type="scientific">Sulfobacillus acidophilus</name>
    <dbReference type="NCBI Taxonomy" id="53633"/>
    <lineage>
        <taxon>Bacteria</taxon>
        <taxon>Bacillati</taxon>
        <taxon>Bacillota</taxon>
        <taxon>Clostridia</taxon>
        <taxon>Eubacteriales</taxon>
        <taxon>Clostridiales Family XVII. Incertae Sedis</taxon>
        <taxon>Sulfobacillus</taxon>
    </lineage>
</organism>
<dbReference type="FunFam" id="3.40.50.920:FF:000001">
    <property type="entry name" value="Pyruvate dehydrogenase E1 beta subunit"/>
    <property type="match status" value="1"/>
</dbReference>
<dbReference type="Gene3D" id="3.40.50.920">
    <property type="match status" value="1"/>
</dbReference>
<dbReference type="SUPFAM" id="SSF52518">
    <property type="entry name" value="Thiamin diphosphate-binding fold (THDP-binding)"/>
    <property type="match status" value="2"/>
</dbReference>
<dbReference type="NCBIfam" id="NF006667">
    <property type="entry name" value="PRK09212.1"/>
    <property type="match status" value="1"/>
</dbReference>
<evidence type="ECO:0000313" key="7">
    <source>
        <dbReference type="Proteomes" id="UP000241848"/>
    </source>
</evidence>
<sequence length="661" mass="71826">MWDIRMFEDTVSDLLSKNAIRGASHLSAGQEAVPVGVMAALGADDLITSTHRGHGHCYARGVVAGANTRDRQEHLNKMLAELCGKESGYCRGRGGSMHIADVAGGNLGATGIVGGNLPIAVGAALASRLLHRQQVVVSFFGDGAVNEGVFHESLNLASIWHLPVVFVCENNQYAMSVPWSYASSVPNAADRAQSYNMPGIVVDGMDVEAVYEAALQAVERARRNGGPVLLEAKTYRWYGHSRSDPRVYRTRDEENQWRQRDPIQLLKAKLLMRGVTAEELDRIEENARAALENAQNFALNQSPDPSPRDLLIDLYAPAVEDNGESERRAKSAVKDGSCRQIAYWQAINEALQEEMSRDETIVLMGEDIGVYGGAYGATRGLVEQFGSDRVRDTPISEAAIAGAAVGAAMNGLRPVMEIMYVDFTPLAMDQLANQGAKNRYMFGGKTSVPLVVRTEGGAGRGIAAQHSQSLEALWTHFPGLYVVMPSTPFDAKGLLKTAIRDNNPIMFIEHKMLYAIKGEVPEGDYTIPLGVADIKRSGDDVTILTYSRMVQKSLEAAQILNESGISVEVVDLRTLKPLDRTTIRKSVEKTGRCVIVSEGYTTSGFAAELMATVVEEAFYALDRPIVRVAAKDVPIPVAEPLERAAIPQTEDIVAAIREVVR</sequence>
<evidence type="ECO:0000256" key="1">
    <source>
        <dbReference type="ARBA" id="ARBA00001964"/>
    </source>
</evidence>
<dbReference type="FunFam" id="3.40.50.970:FF:000001">
    <property type="entry name" value="Pyruvate dehydrogenase E1 beta subunit"/>
    <property type="match status" value="1"/>
</dbReference>
<dbReference type="InterPro" id="IPR009014">
    <property type="entry name" value="Transketo_C/PFOR_II"/>
</dbReference>
<proteinExistence type="predicted"/>
<accession>A0A2T2WE79</accession>
<dbReference type="CDD" id="cd02000">
    <property type="entry name" value="TPP_E1_PDC_ADC_BCADC"/>
    <property type="match status" value="1"/>
</dbReference>
<dbReference type="PANTHER" id="PTHR43257:SF2">
    <property type="entry name" value="PYRUVATE DEHYDROGENASE E1 COMPONENT SUBUNIT BETA"/>
    <property type="match status" value="1"/>
</dbReference>
<dbReference type="InterPro" id="IPR005475">
    <property type="entry name" value="Transketolase-like_Pyr-bd"/>
</dbReference>
<dbReference type="SMART" id="SM00861">
    <property type="entry name" value="Transket_pyr"/>
    <property type="match status" value="1"/>
</dbReference>
<dbReference type="GO" id="GO:0004591">
    <property type="term" value="F:oxoglutarate dehydrogenase (succinyl-transferring) activity"/>
    <property type="evidence" value="ECO:0007669"/>
    <property type="project" value="UniProtKB-EC"/>
</dbReference>
<dbReference type="Pfam" id="PF02779">
    <property type="entry name" value="Transket_pyr"/>
    <property type="match status" value="1"/>
</dbReference>
<dbReference type="SUPFAM" id="SSF52922">
    <property type="entry name" value="TK C-terminal domain-like"/>
    <property type="match status" value="1"/>
</dbReference>
<dbReference type="Gene3D" id="3.40.50.970">
    <property type="match status" value="2"/>
</dbReference>